<organism evidence="3 4">
    <name type="scientific">Streptacidiphilus jiangxiensis</name>
    <dbReference type="NCBI Taxonomy" id="235985"/>
    <lineage>
        <taxon>Bacteria</taxon>
        <taxon>Bacillati</taxon>
        <taxon>Actinomycetota</taxon>
        <taxon>Actinomycetes</taxon>
        <taxon>Kitasatosporales</taxon>
        <taxon>Streptomycetaceae</taxon>
        <taxon>Streptacidiphilus</taxon>
    </lineage>
</organism>
<gene>
    <name evidence="3" type="ORF">SAMN05414137_11391</name>
</gene>
<accession>A0A1H7T7C1</accession>
<keyword evidence="1" id="KW-0472">Membrane</keyword>
<evidence type="ECO:0000313" key="4">
    <source>
        <dbReference type="Proteomes" id="UP000183015"/>
    </source>
</evidence>
<dbReference type="Proteomes" id="UP000183015">
    <property type="component" value="Unassembled WGS sequence"/>
</dbReference>
<protein>
    <submittedName>
        <fullName evidence="3">TadE-like protein</fullName>
    </submittedName>
</protein>
<dbReference type="STRING" id="235985.SAMN05414137_11391"/>
<name>A0A1H7T7C1_STRJI</name>
<dbReference type="InterPro" id="IPR012495">
    <property type="entry name" value="TadE-like_dom"/>
</dbReference>
<dbReference type="OrthoDB" id="3854498at2"/>
<evidence type="ECO:0000256" key="1">
    <source>
        <dbReference type="SAM" id="Phobius"/>
    </source>
</evidence>
<evidence type="ECO:0000259" key="2">
    <source>
        <dbReference type="Pfam" id="PF07811"/>
    </source>
</evidence>
<proteinExistence type="predicted"/>
<dbReference type="RefSeq" id="WP_052438451.1">
    <property type="nucleotide sequence ID" value="NZ_BBPN01000006.1"/>
</dbReference>
<reference evidence="4" key="1">
    <citation type="submission" date="2016-10" db="EMBL/GenBank/DDBJ databases">
        <authorList>
            <person name="Varghese N."/>
        </authorList>
    </citation>
    <scope>NUCLEOTIDE SEQUENCE [LARGE SCALE GENOMIC DNA]</scope>
    <source>
        <strain evidence="4">DSM 45096 / BCRC 16803 / CGMCC 4.1857 / CIP 109030 / JCM 12277 / KCTC 19219 / NBRC 100920 / 33214</strain>
    </source>
</reference>
<dbReference type="EMBL" id="FOAZ01000013">
    <property type="protein sequence ID" value="SEL80176.1"/>
    <property type="molecule type" value="Genomic_DNA"/>
</dbReference>
<sequence>MGLERWRGEETGSLSLETAAVAPVVLLFFTFVIAVGTLQNAHGTMDAATQAAARTASITRPSDAPQSKGETAADVVFNEEGLSQCTGSVKVGRPGRGLVKPPGYDSVTAVGRCRVRISFGIFSLTRTVSSTFTSVVDTYRGP</sequence>
<feature type="transmembrane region" description="Helical" evidence="1">
    <location>
        <begin position="20"/>
        <end position="38"/>
    </location>
</feature>
<evidence type="ECO:0000313" key="3">
    <source>
        <dbReference type="EMBL" id="SEL80176.1"/>
    </source>
</evidence>
<feature type="domain" description="TadE-like" evidence="2">
    <location>
        <begin position="12"/>
        <end position="54"/>
    </location>
</feature>
<dbReference type="Pfam" id="PF07811">
    <property type="entry name" value="TadE"/>
    <property type="match status" value="1"/>
</dbReference>
<dbReference type="AlphaFoldDB" id="A0A1H7T7C1"/>
<keyword evidence="1" id="KW-0812">Transmembrane</keyword>
<keyword evidence="4" id="KW-1185">Reference proteome</keyword>
<keyword evidence="1" id="KW-1133">Transmembrane helix</keyword>
<dbReference type="eggNOG" id="ENOG5031RI2">
    <property type="taxonomic scope" value="Bacteria"/>
</dbReference>